<dbReference type="GO" id="GO:0008381">
    <property type="term" value="F:mechanosensitive monoatomic ion channel activity"/>
    <property type="evidence" value="ECO:0007669"/>
    <property type="project" value="UniProtKB-ARBA"/>
</dbReference>
<keyword evidence="4 7" id="KW-0812">Transmembrane</keyword>
<feature type="transmembrane region" description="Helical" evidence="7">
    <location>
        <begin position="89"/>
        <end position="109"/>
    </location>
</feature>
<evidence type="ECO:0000256" key="7">
    <source>
        <dbReference type="SAM" id="Phobius"/>
    </source>
</evidence>
<dbReference type="Proteomes" id="UP000323708">
    <property type="component" value="Unassembled WGS sequence"/>
</dbReference>
<comment type="similarity">
    <text evidence="2">Belongs to the MscS (TC 1.A.23) family.</text>
</comment>
<keyword evidence="3" id="KW-1003">Cell membrane</keyword>
<evidence type="ECO:0000256" key="2">
    <source>
        <dbReference type="ARBA" id="ARBA00008017"/>
    </source>
</evidence>
<evidence type="ECO:0000256" key="1">
    <source>
        <dbReference type="ARBA" id="ARBA00004651"/>
    </source>
</evidence>
<dbReference type="InterPro" id="IPR006686">
    <property type="entry name" value="MscS_channel_CS"/>
</dbReference>
<evidence type="ECO:0000259" key="8">
    <source>
        <dbReference type="Pfam" id="PF00924"/>
    </source>
</evidence>
<feature type="transmembrane region" description="Helical" evidence="7">
    <location>
        <begin position="20"/>
        <end position="41"/>
    </location>
</feature>
<evidence type="ECO:0000256" key="3">
    <source>
        <dbReference type="ARBA" id="ARBA00022475"/>
    </source>
</evidence>
<dbReference type="PANTHER" id="PTHR30347:SF1">
    <property type="entry name" value="MECHANOSENSITIVE CHANNEL MSCK"/>
    <property type="match status" value="1"/>
</dbReference>
<dbReference type="InterPro" id="IPR049278">
    <property type="entry name" value="MS_channel_C"/>
</dbReference>
<feature type="domain" description="Mechanosensitive ion channel MscS" evidence="8">
    <location>
        <begin position="107"/>
        <end position="173"/>
    </location>
</feature>
<evidence type="ECO:0000256" key="6">
    <source>
        <dbReference type="ARBA" id="ARBA00023136"/>
    </source>
</evidence>
<evidence type="ECO:0000313" key="10">
    <source>
        <dbReference type="EMBL" id="KAA1194022.1"/>
    </source>
</evidence>
<proteinExistence type="inferred from homology"/>
<keyword evidence="5 7" id="KW-1133">Transmembrane helix</keyword>
<dbReference type="GO" id="GO:0005886">
    <property type="term" value="C:plasma membrane"/>
    <property type="evidence" value="ECO:0007669"/>
    <property type="project" value="UniProtKB-SubCell"/>
</dbReference>
<dbReference type="SUPFAM" id="SSF82861">
    <property type="entry name" value="Mechanosensitive channel protein MscS (YggB), transmembrane region"/>
    <property type="match status" value="1"/>
</dbReference>
<dbReference type="Gene3D" id="1.10.287.1260">
    <property type="match status" value="1"/>
</dbReference>
<evidence type="ECO:0000313" key="11">
    <source>
        <dbReference type="Proteomes" id="UP000323708"/>
    </source>
</evidence>
<dbReference type="PANTHER" id="PTHR30347">
    <property type="entry name" value="POTASSIUM CHANNEL RELATED"/>
    <property type="match status" value="1"/>
</dbReference>
<dbReference type="Pfam" id="PF21082">
    <property type="entry name" value="MS_channel_3rd"/>
    <property type="match status" value="1"/>
</dbReference>
<dbReference type="Pfam" id="PF00924">
    <property type="entry name" value="MS_channel_2nd"/>
    <property type="match status" value="1"/>
</dbReference>
<gene>
    <name evidence="10" type="ORF">F0M18_00835</name>
</gene>
<dbReference type="RefSeq" id="WP_149609491.1">
    <property type="nucleotide sequence ID" value="NZ_VTUX01000001.1"/>
</dbReference>
<comment type="subcellular location">
    <subcellularLocation>
        <location evidence="1">Cell membrane</location>
        <topology evidence="1">Multi-pass membrane protein</topology>
    </subcellularLocation>
</comment>
<dbReference type="EMBL" id="VTUX01000001">
    <property type="protein sequence ID" value="KAA1194022.1"/>
    <property type="molecule type" value="Genomic_DNA"/>
</dbReference>
<organism evidence="10 11">
    <name type="scientific">Pseudohalioglobus sediminis</name>
    <dbReference type="NCBI Taxonomy" id="2606449"/>
    <lineage>
        <taxon>Bacteria</taxon>
        <taxon>Pseudomonadati</taxon>
        <taxon>Pseudomonadota</taxon>
        <taxon>Gammaproteobacteria</taxon>
        <taxon>Cellvibrionales</taxon>
        <taxon>Halieaceae</taxon>
        <taxon>Pseudohalioglobus</taxon>
    </lineage>
</organism>
<dbReference type="InterPro" id="IPR010920">
    <property type="entry name" value="LSM_dom_sf"/>
</dbReference>
<sequence>MEEIKHIMSVQLLSVGEHSLTLGQLLSVALFTVIGVCVVIWTSKLVRSKLLARKVNADAVQMISRAYIVIGFVVLGVMTLDFLGIPLAAFAFISGAIAIGVGFGAQNIINNFISGWILMWERPIRIGDFLEMGEVRGTVESINTRSTCIRRVDGVHLLVPNSYLLENTVTNWTLIDRLVRTSVRVGVAYGSDINLVTQLLRQAAEEHAQVLKDPEYSVIFDDFGDNSLIFDLNVWVHATAERSLRVIRSDLRYQIDALFREHEVVISFPQRDVHLDGKLVLENAGDR</sequence>
<name>A0A5B0X445_9GAMM</name>
<dbReference type="Gene3D" id="3.30.70.100">
    <property type="match status" value="1"/>
</dbReference>
<dbReference type="SUPFAM" id="SSF82689">
    <property type="entry name" value="Mechanosensitive channel protein MscS (YggB), C-terminal domain"/>
    <property type="match status" value="1"/>
</dbReference>
<comment type="caution">
    <text evidence="10">The sequence shown here is derived from an EMBL/GenBank/DDBJ whole genome shotgun (WGS) entry which is preliminary data.</text>
</comment>
<dbReference type="AlphaFoldDB" id="A0A5B0X445"/>
<dbReference type="InterPro" id="IPR011066">
    <property type="entry name" value="MscS_channel_C_sf"/>
</dbReference>
<protein>
    <submittedName>
        <fullName evidence="10">Mechanosensitive ion channel</fullName>
    </submittedName>
</protein>
<reference evidence="10 11" key="1">
    <citation type="submission" date="2019-09" db="EMBL/GenBank/DDBJ databases">
        <authorList>
            <person name="Chen X.-Y."/>
        </authorList>
    </citation>
    <scope>NUCLEOTIDE SEQUENCE [LARGE SCALE GENOMIC DNA]</scope>
    <source>
        <strain evidence="10 11">NY5</strain>
    </source>
</reference>
<keyword evidence="11" id="KW-1185">Reference proteome</keyword>
<evidence type="ECO:0000256" key="4">
    <source>
        <dbReference type="ARBA" id="ARBA00022692"/>
    </source>
</evidence>
<feature type="transmembrane region" description="Helical" evidence="7">
    <location>
        <begin position="62"/>
        <end position="83"/>
    </location>
</feature>
<dbReference type="Gene3D" id="2.30.30.60">
    <property type="match status" value="1"/>
</dbReference>
<evidence type="ECO:0000256" key="5">
    <source>
        <dbReference type="ARBA" id="ARBA00022989"/>
    </source>
</evidence>
<dbReference type="InterPro" id="IPR006685">
    <property type="entry name" value="MscS_channel_2nd"/>
</dbReference>
<feature type="domain" description="Mechanosensitive ion channel MscS C-terminal" evidence="9">
    <location>
        <begin position="183"/>
        <end position="265"/>
    </location>
</feature>
<evidence type="ECO:0000259" key="9">
    <source>
        <dbReference type="Pfam" id="PF21082"/>
    </source>
</evidence>
<dbReference type="PROSITE" id="PS01246">
    <property type="entry name" value="UPF0003"/>
    <property type="match status" value="1"/>
</dbReference>
<keyword evidence="6 7" id="KW-0472">Membrane</keyword>
<dbReference type="InterPro" id="IPR011014">
    <property type="entry name" value="MscS_channel_TM-2"/>
</dbReference>
<dbReference type="InterPro" id="IPR023408">
    <property type="entry name" value="MscS_beta-dom_sf"/>
</dbReference>
<dbReference type="SUPFAM" id="SSF50182">
    <property type="entry name" value="Sm-like ribonucleoproteins"/>
    <property type="match status" value="1"/>
</dbReference>
<dbReference type="InterPro" id="IPR052702">
    <property type="entry name" value="MscS-like_channel"/>
</dbReference>
<accession>A0A5B0X445</accession>